<dbReference type="Gene3D" id="1.25.40.10">
    <property type="entry name" value="Tetratricopeptide repeat domain"/>
    <property type="match status" value="1"/>
</dbReference>
<comment type="caution">
    <text evidence="2">The sequence shown here is derived from an EMBL/GenBank/DDBJ whole genome shotgun (WGS) entry which is preliminary data.</text>
</comment>
<protein>
    <recommendedName>
        <fullName evidence="4">Tetratricopeptide-like helical</fullName>
    </recommendedName>
</protein>
<organism evidence="2 3">
    <name type="scientific">Penicillium fimorum</name>
    <dbReference type="NCBI Taxonomy" id="1882269"/>
    <lineage>
        <taxon>Eukaryota</taxon>
        <taxon>Fungi</taxon>
        <taxon>Dikarya</taxon>
        <taxon>Ascomycota</taxon>
        <taxon>Pezizomycotina</taxon>
        <taxon>Eurotiomycetes</taxon>
        <taxon>Eurotiomycetidae</taxon>
        <taxon>Eurotiales</taxon>
        <taxon>Aspergillaceae</taxon>
        <taxon>Penicillium</taxon>
    </lineage>
</organism>
<dbReference type="SUPFAM" id="SSF81901">
    <property type="entry name" value="HCP-like"/>
    <property type="match status" value="1"/>
</dbReference>
<reference evidence="2" key="2">
    <citation type="journal article" date="2023" name="IMA Fungus">
        <title>Comparative genomic study of the Penicillium genus elucidates a diverse pangenome and 15 lateral gene transfer events.</title>
        <authorList>
            <person name="Petersen C."/>
            <person name="Sorensen T."/>
            <person name="Nielsen M.R."/>
            <person name="Sondergaard T.E."/>
            <person name="Sorensen J.L."/>
            <person name="Fitzpatrick D.A."/>
            <person name="Frisvad J.C."/>
            <person name="Nielsen K.L."/>
        </authorList>
    </citation>
    <scope>NUCLEOTIDE SEQUENCE</scope>
    <source>
        <strain evidence="2">IBT 29495</strain>
    </source>
</reference>
<dbReference type="AlphaFoldDB" id="A0A9W9Y046"/>
<evidence type="ECO:0000313" key="2">
    <source>
        <dbReference type="EMBL" id="KAJ5513040.1"/>
    </source>
</evidence>
<keyword evidence="3" id="KW-1185">Reference proteome</keyword>
<dbReference type="EMBL" id="JAPWDS010000002">
    <property type="protein sequence ID" value="KAJ5513040.1"/>
    <property type="molecule type" value="Genomic_DNA"/>
</dbReference>
<feature type="compositionally biased region" description="Basic residues" evidence="1">
    <location>
        <begin position="60"/>
        <end position="71"/>
    </location>
</feature>
<evidence type="ECO:0000256" key="1">
    <source>
        <dbReference type="SAM" id="MobiDB-lite"/>
    </source>
</evidence>
<evidence type="ECO:0000313" key="3">
    <source>
        <dbReference type="Proteomes" id="UP001149954"/>
    </source>
</evidence>
<proteinExistence type="predicted"/>
<name>A0A9W9Y046_9EURO</name>
<gene>
    <name evidence="2" type="ORF">N7463_002592</name>
</gene>
<dbReference type="Proteomes" id="UP001149954">
    <property type="component" value="Unassembled WGS sequence"/>
</dbReference>
<feature type="region of interest" description="Disordered" evidence="1">
    <location>
        <begin position="51"/>
        <end position="83"/>
    </location>
</feature>
<reference evidence="2" key="1">
    <citation type="submission" date="2022-12" db="EMBL/GenBank/DDBJ databases">
        <authorList>
            <person name="Petersen C."/>
        </authorList>
    </citation>
    <scope>NUCLEOTIDE SEQUENCE</scope>
    <source>
        <strain evidence="2">IBT 29495</strain>
    </source>
</reference>
<dbReference type="InterPro" id="IPR011990">
    <property type="entry name" value="TPR-like_helical_dom_sf"/>
</dbReference>
<sequence>MARPLILPLQWRQLHQTFCPQARTLRHGAQACTARAVTNSNTTTLKRPFHTTQTRSAIRPSRKAPSVRKQPRNGNSEGVFEGPGGLKLDRDGFWNAYCGAHVEPTVAEFKQFTRQLYERFSHVMPPGVNLATFASVGEQLIRLSHSQLPSASLIRSISIDVDAVYRISLVLGELQTGRYIYQWTLTGCAKANSRRAVVDLVRRYMDMKNVDIYRDNEYIARVRDLALKDEFPHAIMLYAKLLIWRGEKTQAARLLEQKILPYLQPTRRRPPHWEDIMLVDSFDSPWRMYAIAVEQERGLEGIQSATRRAALEFHDPVAMTDYAVTVLETEAPDKYETYETYVAAAALSGHTPACFYLANLYYRISQGEFTTEAERSAKAREEANVTRSAWLRPFEPIANWVYTMFNQPMDRKTYRMLAMDWYELAFDKGNSEAGYILAMLFREDGDMEKSRVMYKLTAKLGLPTSLSRKSLVEMRDRWEDRTFNPGLPPKLLRIT</sequence>
<dbReference type="OrthoDB" id="250175at2759"/>
<accession>A0A9W9Y046</accession>
<evidence type="ECO:0008006" key="4">
    <source>
        <dbReference type="Google" id="ProtNLM"/>
    </source>
</evidence>